<feature type="binding site" evidence="10">
    <location>
        <position position="306"/>
    </location>
    <ligand>
        <name>[4Fe-4S] cluster</name>
        <dbReference type="ChEBI" id="CHEBI:49883"/>
    </ligand>
</feature>
<dbReference type="PANTHER" id="PTHR13273">
    <property type="entry name" value="ANAMORSIN"/>
    <property type="match status" value="1"/>
</dbReference>
<dbReference type="GO" id="GO:0051539">
    <property type="term" value="F:4 iron, 4 sulfur cluster binding"/>
    <property type="evidence" value="ECO:0007669"/>
    <property type="project" value="UniProtKB-KW"/>
</dbReference>
<dbReference type="Pfam" id="PF16803">
    <property type="entry name" value="DRE2_N"/>
    <property type="match status" value="1"/>
</dbReference>
<protein>
    <submittedName>
        <fullName evidence="14">DUF689-domain-containing protein</fullName>
    </submittedName>
</protein>
<name>A0A165J233_XYLHT</name>
<accession>A0A165J233</accession>
<evidence type="ECO:0000256" key="11">
    <source>
        <dbReference type="SAM" id="MobiDB-lite"/>
    </source>
</evidence>
<evidence type="ECO:0000259" key="13">
    <source>
        <dbReference type="Pfam" id="PF16803"/>
    </source>
</evidence>
<feature type="compositionally biased region" description="Polar residues" evidence="11">
    <location>
        <begin position="159"/>
        <end position="169"/>
    </location>
</feature>
<evidence type="ECO:0000313" key="14">
    <source>
        <dbReference type="EMBL" id="KZF25630.1"/>
    </source>
</evidence>
<feature type="domain" description="Anamorsin C-terminal" evidence="12">
    <location>
        <begin position="226"/>
        <end position="322"/>
    </location>
</feature>
<comment type="caution">
    <text evidence="10">Lacks conserved residue(s) required for the propagation of feature annotation.</text>
</comment>
<dbReference type="GeneID" id="28897079"/>
<proteinExistence type="inferred from homology"/>
<feature type="binding site" evidence="10">
    <location>
        <position position="303"/>
    </location>
    <ligand>
        <name>[4Fe-4S] cluster</name>
        <dbReference type="ChEBI" id="CHEBI:49883"/>
    </ligand>
</feature>
<dbReference type="STRING" id="1328760.A0A165J233"/>
<dbReference type="Gene3D" id="3.40.50.11000">
    <property type="entry name" value="Fe-S cluster assembly protein Dre2, N-terminal domain"/>
    <property type="match status" value="1"/>
</dbReference>
<feature type="binding site" evidence="10">
    <location>
        <position position="295"/>
    </location>
    <ligand>
        <name>[4Fe-4S] cluster</name>
        <dbReference type="ChEBI" id="CHEBI:49883"/>
    </ligand>
</feature>
<comment type="cofactor">
    <cofactor evidence="1 10">
        <name>[4Fe-4S] cluster</name>
        <dbReference type="ChEBI" id="CHEBI:49883"/>
    </cofactor>
</comment>
<gene>
    <name evidence="14" type="ORF">L228DRAFT_244514</name>
</gene>
<comment type="similarity">
    <text evidence="2 10">Belongs to the anamorsin family.</text>
</comment>
<evidence type="ECO:0000259" key="12">
    <source>
        <dbReference type="Pfam" id="PF05093"/>
    </source>
</evidence>
<evidence type="ECO:0000256" key="10">
    <source>
        <dbReference type="HAMAP-Rule" id="MF_03115"/>
    </source>
</evidence>
<evidence type="ECO:0000256" key="2">
    <source>
        <dbReference type="ARBA" id="ARBA00008169"/>
    </source>
</evidence>
<comment type="subcellular location">
    <subcellularLocation>
        <location evidence="10">Cytoplasm</location>
    </subcellularLocation>
    <subcellularLocation>
        <location evidence="10">Mitochondrion intermembrane space</location>
    </subcellularLocation>
</comment>
<comment type="domain">
    <text evidence="10">The N-terminal domain has structural similarity with S-adenosyl-L-methionine-dependent methyltransferases, but does not bind S-adenosyl-L-methionine. It is required for correct assembly of the 2 Fe-S clusters.</text>
</comment>
<organism evidence="14 15">
    <name type="scientific">Xylona heveae (strain CBS 132557 / TC161)</name>
    <dbReference type="NCBI Taxonomy" id="1328760"/>
    <lineage>
        <taxon>Eukaryota</taxon>
        <taxon>Fungi</taxon>
        <taxon>Dikarya</taxon>
        <taxon>Ascomycota</taxon>
        <taxon>Pezizomycotina</taxon>
        <taxon>Xylonomycetes</taxon>
        <taxon>Xylonales</taxon>
        <taxon>Xylonaceae</taxon>
        <taxon>Xylona</taxon>
    </lineage>
</organism>
<comment type="cofactor">
    <cofactor evidence="10">
        <name>[2Fe-2S] cluster</name>
        <dbReference type="ChEBI" id="CHEBI:190135"/>
    </cofactor>
</comment>
<dbReference type="EMBL" id="KV407455">
    <property type="protein sequence ID" value="KZF25630.1"/>
    <property type="molecule type" value="Genomic_DNA"/>
</dbReference>
<keyword evidence="8 10" id="KW-0411">Iron-sulfur</keyword>
<dbReference type="GO" id="GO:0051537">
    <property type="term" value="F:2 iron, 2 sulfur cluster binding"/>
    <property type="evidence" value="ECO:0007669"/>
    <property type="project" value="UniProtKB-UniRule"/>
</dbReference>
<evidence type="ECO:0000256" key="9">
    <source>
        <dbReference type="ARBA" id="ARBA00023128"/>
    </source>
</evidence>
<sequence>MAPSVMLDTSDDFKPWASSQRTLLLCPPSLSSHPEALNNVLESHDRSVTDIQMLDRLSLGLVALPESTYDVILILSDADGSRGESQRLLGRDVLSKVVRALKPNGKLHSQDGGFAANEGQERTEAILAGLLVDPSGSLVKPGYSNNEAVPLRFGKKKTSTPAQAPLSPNSKRKAESQQPSKLAGVGFVDFSDDFDKPVIEGEDDYDDELIDEDTLLDEEDLARPIVQPPECRPRAGKRRRACKDCTCGLKDKLDAEDAAKRSQADTALNTMKLDTDDLAEVDFTVQGKVGSCGNCALGDAFRCDGCPYIGLPAFKPGEEVRLVNNEVQL</sequence>
<keyword evidence="6 10" id="KW-0479">Metal-binding</keyword>
<comment type="domain">
    <text evidence="10">The twin Cx2C motifs are involved in the recognition by the mitochondrial MIA40-ERV1 disulfide relay system. The formation of 2 disulfide bonds in the Cx2C motifs through dithiol/disulfide exchange reactions effectively traps the protein in the mitochondrial intermembrane space.</text>
</comment>
<dbReference type="AlphaFoldDB" id="A0A165J233"/>
<dbReference type="Pfam" id="PF05093">
    <property type="entry name" value="CIAPIN1"/>
    <property type="match status" value="1"/>
</dbReference>
<dbReference type="RefSeq" id="XP_018191185.1">
    <property type="nucleotide sequence ID" value="XM_018331942.1"/>
</dbReference>
<evidence type="ECO:0000256" key="6">
    <source>
        <dbReference type="ARBA" id="ARBA00022723"/>
    </source>
</evidence>
<feature type="binding site" evidence="10">
    <location>
        <position position="242"/>
    </location>
    <ligand>
        <name>[2Fe-2S] cluster</name>
        <dbReference type="ChEBI" id="CHEBI:190135"/>
    </ligand>
</feature>
<reference evidence="14 15" key="1">
    <citation type="journal article" date="2016" name="Fungal Biol.">
        <title>The genome of Xylona heveae provides a window into fungal endophytism.</title>
        <authorList>
            <person name="Gazis R."/>
            <person name="Kuo A."/>
            <person name="Riley R."/>
            <person name="LaButti K."/>
            <person name="Lipzen A."/>
            <person name="Lin J."/>
            <person name="Amirebrahimi M."/>
            <person name="Hesse C.N."/>
            <person name="Spatafora J.W."/>
            <person name="Henrissat B."/>
            <person name="Hainaut M."/>
            <person name="Grigoriev I.V."/>
            <person name="Hibbett D.S."/>
        </authorList>
    </citation>
    <scope>NUCLEOTIDE SEQUENCE [LARGE SCALE GENOMIC DNA]</scope>
    <source>
        <strain evidence="14 15">TC161</strain>
    </source>
</reference>
<evidence type="ECO:0000256" key="8">
    <source>
        <dbReference type="ARBA" id="ARBA00023014"/>
    </source>
</evidence>
<dbReference type="InterPro" id="IPR031838">
    <property type="entry name" value="Dre2_N"/>
</dbReference>
<feature type="region of interest" description="Fe-S binding site A" evidence="10">
    <location>
        <begin position="231"/>
        <end position="247"/>
    </location>
</feature>
<feature type="binding site" evidence="10">
    <location>
        <position position="247"/>
    </location>
    <ligand>
        <name>[2Fe-2S] cluster</name>
        <dbReference type="ChEBI" id="CHEBI:190135"/>
    </ligand>
</feature>
<feature type="binding site" evidence="10">
    <location>
        <position position="292"/>
    </location>
    <ligand>
        <name>[4Fe-4S] cluster</name>
        <dbReference type="ChEBI" id="CHEBI:49883"/>
    </ligand>
</feature>
<dbReference type="GO" id="GO:0005758">
    <property type="term" value="C:mitochondrial intermembrane space"/>
    <property type="evidence" value="ECO:0007669"/>
    <property type="project" value="UniProtKB-SubCell"/>
</dbReference>
<evidence type="ECO:0000256" key="3">
    <source>
        <dbReference type="ARBA" id="ARBA00022485"/>
    </source>
</evidence>
<feature type="short sequence motif" description="Cx2C motif 1" evidence="10">
    <location>
        <begin position="292"/>
        <end position="295"/>
    </location>
</feature>
<comment type="domain">
    <text evidence="10">The C-terminal domain binds 2 Fe-S clusters but is otherwise mostly in an intrinsically disordered conformation.</text>
</comment>
<dbReference type="GO" id="GO:0016226">
    <property type="term" value="P:iron-sulfur cluster assembly"/>
    <property type="evidence" value="ECO:0007669"/>
    <property type="project" value="UniProtKB-UniRule"/>
</dbReference>
<keyword evidence="4 10" id="KW-0963">Cytoplasm</keyword>
<dbReference type="HAMAP" id="MF_03115">
    <property type="entry name" value="Anamorsin"/>
    <property type="match status" value="1"/>
</dbReference>
<keyword evidence="5 10" id="KW-0001">2Fe-2S</keyword>
<dbReference type="GO" id="GO:0046872">
    <property type="term" value="F:metal ion binding"/>
    <property type="evidence" value="ECO:0007669"/>
    <property type="project" value="UniProtKB-KW"/>
</dbReference>
<feature type="region of interest" description="Disordered" evidence="11">
    <location>
        <begin position="150"/>
        <end position="182"/>
    </location>
</feature>
<dbReference type="InParanoid" id="A0A165J233"/>
<dbReference type="InterPro" id="IPR007785">
    <property type="entry name" value="Anamorsin"/>
</dbReference>
<evidence type="ECO:0000256" key="7">
    <source>
        <dbReference type="ARBA" id="ARBA00023004"/>
    </source>
</evidence>
<dbReference type="OMA" id="DFVMPVT"/>
<dbReference type="FunCoup" id="A0A165J233">
    <property type="interactions" value="163"/>
</dbReference>
<keyword evidence="15" id="KW-1185">Reference proteome</keyword>
<dbReference type="InterPro" id="IPR046408">
    <property type="entry name" value="CIAPIN1"/>
</dbReference>
<feature type="binding site" evidence="10">
    <location>
        <position position="245"/>
    </location>
    <ligand>
        <name>[2Fe-2S] cluster</name>
        <dbReference type="ChEBI" id="CHEBI:190135"/>
    </ligand>
</feature>
<dbReference type="GO" id="GO:0009055">
    <property type="term" value="F:electron transfer activity"/>
    <property type="evidence" value="ECO:0007669"/>
    <property type="project" value="UniProtKB-UniRule"/>
</dbReference>
<feature type="region of interest" description="Fe-S binding site B" evidence="10">
    <location>
        <begin position="292"/>
        <end position="306"/>
    </location>
</feature>
<feature type="binding site" evidence="10">
    <location>
        <position position="231"/>
    </location>
    <ligand>
        <name>[2Fe-2S] cluster</name>
        <dbReference type="ChEBI" id="CHEBI:190135"/>
    </ligand>
</feature>
<feature type="domain" description="Fe-S cluster assembly protein Dre2 N-terminal" evidence="13">
    <location>
        <begin position="20"/>
        <end position="152"/>
    </location>
</feature>
<keyword evidence="7 10" id="KW-0408">Iron</keyword>
<evidence type="ECO:0000256" key="4">
    <source>
        <dbReference type="ARBA" id="ARBA00022490"/>
    </source>
</evidence>
<dbReference type="OrthoDB" id="311633at2759"/>
<feature type="short sequence motif" description="Cx2C motif 2" evidence="10">
    <location>
        <begin position="303"/>
        <end position="306"/>
    </location>
</feature>
<dbReference type="Proteomes" id="UP000076632">
    <property type="component" value="Unassembled WGS sequence"/>
</dbReference>
<keyword evidence="9 10" id="KW-0496">Mitochondrion</keyword>
<keyword evidence="3 10" id="KW-0004">4Fe-4S</keyword>
<evidence type="ECO:0000313" key="15">
    <source>
        <dbReference type="Proteomes" id="UP000076632"/>
    </source>
</evidence>
<evidence type="ECO:0000256" key="5">
    <source>
        <dbReference type="ARBA" id="ARBA00022714"/>
    </source>
</evidence>
<evidence type="ECO:0000256" key="1">
    <source>
        <dbReference type="ARBA" id="ARBA00001966"/>
    </source>
</evidence>
<dbReference type="PANTHER" id="PTHR13273:SF14">
    <property type="entry name" value="ANAMORSIN"/>
    <property type="match status" value="1"/>
</dbReference>